<dbReference type="EMBL" id="OX451737">
    <property type="protein sequence ID" value="CAI8597171.1"/>
    <property type="molecule type" value="Genomic_DNA"/>
</dbReference>
<gene>
    <name evidence="7" type="ORF">VFH_II069000</name>
</gene>
<evidence type="ECO:0000256" key="3">
    <source>
        <dbReference type="ARBA" id="ARBA00022490"/>
    </source>
</evidence>
<keyword evidence="5" id="KW-0653">Protein transport</keyword>
<protein>
    <submittedName>
        <fullName evidence="7">Uncharacterized protein</fullName>
    </submittedName>
</protein>
<evidence type="ECO:0000256" key="4">
    <source>
        <dbReference type="ARBA" id="ARBA00022737"/>
    </source>
</evidence>
<dbReference type="InterPro" id="IPR016024">
    <property type="entry name" value="ARM-type_fold"/>
</dbReference>
<dbReference type="GO" id="GO:0005737">
    <property type="term" value="C:cytoplasm"/>
    <property type="evidence" value="ECO:0007669"/>
    <property type="project" value="UniProtKB-SubCell"/>
</dbReference>
<evidence type="ECO:0000256" key="1">
    <source>
        <dbReference type="ARBA" id="ARBA00004496"/>
    </source>
</evidence>
<dbReference type="Proteomes" id="UP001157006">
    <property type="component" value="Chromosome 2"/>
</dbReference>
<evidence type="ECO:0000256" key="2">
    <source>
        <dbReference type="ARBA" id="ARBA00022448"/>
    </source>
</evidence>
<evidence type="ECO:0000313" key="7">
    <source>
        <dbReference type="EMBL" id="CAI8597171.1"/>
    </source>
</evidence>
<accession>A0AAV0ZH57</accession>
<reference evidence="7 8" key="1">
    <citation type="submission" date="2023-01" db="EMBL/GenBank/DDBJ databases">
        <authorList>
            <person name="Kreplak J."/>
        </authorList>
    </citation>
    <scope>NUCLEOTIDE SEQUENCE [LARGE SCALE GENOMIC DNA]</scope>
</reference>
<name>A0AAV0ZH57_VICFA</name>
<dbReference type="AlphaFoldDB" id="A0AAV0ZH57"/>
<keyword evidence="3" id="KW-0963">Cytoplasm</keyword>
<dbReference type="Gene3D" id="1.25.10.10">
    <property type="entry name" value="Leucine-rich Repeat Variant"/>
    <property type="match status" value="1"/>
</dbReference>
<dbReference type="InterPro" id="IPR011989">
    <property type="entry name" value="ARM-like"/>
</dbReference>
<evidence type="ECO:0000256" key="5">
    <source>
        <dbReference type="ARBA" id="ARBA00022927"/>
    </source>
</evidence>
<dbReference type="SUPFAM" id="SSF48371">
    <property type="entry name" value="ARM repeat"/>
    <property type="match status" value="1"/>
</dbReference>
<proteinExistence type="predicted"/>
<keyword evidence="2" id="KW-0813">Transport</keyword>
<dbReference type="GO" id="GO:0006606">
    <property type="term" value="P:protein import into nucleus"/>
    <property type="evidence" value="ECO:0007669"/>
    <property type="project" value="InterPro"/>
</dbReference>
<dbReference type="InterPro" id="IPR040122">
    <property type="entry name" value="Importin_beta"/>
</dbReference>
<keyword evidence="4" id="KW-0677">Repeat</keyword>
<feature type="compositionally biased region" description="Polar residues" evidence="6">
    <location>
        <begin position="1"/>
        <end position="13"/>
    </location>
</feature>
<sequence>MASTSSSATTQKFPLQPPPESSLRDPFEPEINSPARNYLEERVFKRRRIEEAQDKSLIHGLELQHYSEKLLESNDLSPLQEAIEEYTETKKETLMTIFKSFALHYPNSFSFKLAKILELHPPLRTRIQTVALLLEVLPEGANSSMHYSILIQLKNPLFHSLEVESEEIVFPMLCEMIGIFADRLHQFTLSSWEELLQYACDCISGDTESNNKKGLMLLTKVSANVFLNREFWLNQGRFDLVFSNILTLVYSEDRELKTLAYNAATSLMILSKGLQRTEICDVLLPILLNIIDQHGEEEIVEDRVKRLGDLVTLVDNYIFRGKHREVFWCMLRVAEIENVSEELVFAAVNVIKELDKNDGKVMVSVIRNLSHEEVKRVLAIALNFLSCVDDDPLWYDVDNKDCDDAGLTDPFYHGIFLFDSLSLDGEEGVFVPTAMELITTQYASHFEWRHRHAAMLAIGWIIERNINGDMVQYFDQIVRLVFKSLDDPDSRVLWATMHAINSLTEYKELLMNGRNHKKLSAKLVPFIRCYYCARVQRYAVIAVRSLVEKCGLDEMSPFGEPIVASLHAFLNHEDPKLQEEAIDTLRLFAVLTPRTFRQNYYDTTMEGLKVTVFNKYGLSRLLVFAKSIECMVYLVRKVGPDNFNEREAIQVMESIILLEGKLSNTEHMTKYIILKALDQICRCPRVNIDKFIDKIMPMLLGSAQLCLDLTVEKLKDGREKRLVENTMVLVCNTLSYCAVRSYINFSPHISKVAILFASLADCSKFQVRKTSVLGLPNLLLSLKVGDTDSYTKSDLTFFIVRSLIEMLKKETDRVFTTIILKSLAKCIPPSSSFFDDSLIKIIADEIKDAVRKIIKVGIMKEQGVGTLGGRCESLPTEDTLQDIVHLIATTVETFKDRFMLHVDDLMTIVVVLLADDNPDRLIAFAISIFNVIFPLFPDKLPLYHDRYNSASSFALRKNYPCSKLHAILAIGICAMFGGDQFKDFVGASIYNLYVEMTKSLPISKPNEDGDVTKLCDTAVAALGKICEFHGDSIDPKVVQRWLSFLPLKHDSNEARYTHGLLSKLIERSDKYLFGTNNENLPEIISIVKEILSGPDRLGTEEAINLMIDFIEQHGGMTIEI</sequence>
<organism evidence="7 8">
    <name type="scientific">Vicia faba</name>
    <name type="common">Broad bean</name>
    <name type="synonym">Faba vulgaris</name>
    <dbReference type="NCBI Taxonomy" id="3906"/>
    <lineage>
        <taxon>Eukaryota</taxon>
        <taxon>Viridiplantae</taxon>
        <taxon>Streptophyta</taxon>
        <taxon>Embryophyta</taxon>
        <taxon>Tracheophyta</taxon>
        <taxon>Spermatophyta</taxon>
        <taxon>Magnoliopsida</taxon>
        <taxon>eudicotyledons</taxon>
        <taxon>Gunneridae</taxon>
        <taxon>Pentapetalae</taxon>
        <taxon>rosids</taxon>
        <taxon>fabids</taxon>
        <taxon>Fabales</taxon>
        <taxon>Fabaceae</taxon>
        <taxon>Papilionoideae</taxon>
        <taxon>50 kb inversion clade</taxon>
        <taxon>NPAAA clade</taxon>
        <taxon>Hologalegina</taxon>
        <taxon>IRL clade</taxon>
        <taxon>Fabeae</taxon>
        <taxon>Vicia</taxon>
    </lineage>
</organism>
<comment type="subcellular location">
    <subcellularLocation>
        <location evidence="1">Cytoplasm</location>
    </subcellularLocation>
</comment>
<dbReference type="PANTHER" id="PTHR10527">
    <property type="entry name" value="IMPORTIN BETA"/>
    <property type="match status" value="1"/>
</dbReference>
<feature type="region of interest" description="Disordered" evidence="6">
    <location>
        <begin position="1"/>
        <end position="32"/>
    </location>
</feature>
<evidence type="ECO:0000313" key="8">
    <source>
        <dbReference type="Proteomes" id="UP001157006"/>
    </source>
</evidence>
<keyword evidence="8" id="KW-1185">Reference proteome</keyword>
<evidence type="ECO:0000256" key="6">
    <source>
        <dbReference type="SAM" id="MobiDB-lite"/>
    </source>
</evidence>